<accession>A0A645ICC6</accession>
<dbReference type="AlphaFoldDB" id="A0A645ICC6"/>
<dbReference type="EMBL" id="VSSQ01111410">
    <property type="protein sequence ID" value="MPN48780.1"/>
    <property type="molecule type" value="Genomic_DNA"/>
</dbReference>
<organism evidence="1">
    <name type="scientific">bioreactor metagenome</name>
    <dbReference type="NCBI Taxonomy" id="1076179"/>
    <lineage>
        <taxon>unclassified sequences</taxon>
        <taxon>metagenomes</taxon>
        <taxon>ecological metagenomes</taxon>
    </lineage>
</organism>
<proteinExistence type="predicted"/>
<reference evidence="1" key="1">
    <citation type="submission" date="2019-08" db="EMBL/GenBank/DDBJ databases">
        <authorList>
            <person name="Kucharzyk K."/>
            <person name="Murdoch R.W."/>
            <person name="Higgins S."/>
            <person name="Loffler F."/>
        </authorList>
    </citation>
    <scope>NUCLEOTIDE SEQUENCE</scope>
</reference>
<evidence type="ECO:0000313" key="1">
    <source>
        <dbReference type="EMBL" id="MPN48780.1"/>
    </source>
</evidence>
<name>A0A645ICC6_9ZZZZ</name>
<comment type="caution">
    <text evidence="1">The sequence shown here is derived from an EMBL/GenBank/DDBJ whole genome shotgun (WGS) entry which is preliminary data.</text>
</comment>
<protein>
    <submittedName>
        <fullName evidence="1">Uncharacterized protein</fullName>
    </submittedName>
</protein>
<gene>
    <name evidence="1" type="ORF">SDC9_196392</name>
</gene>
<sequence>MSTSDLKKLYAASLKWSGEYWTGITTLAMSLLGQAGNVADDVAVGAGKLLTPSQAANKIVNAERVGSGLKNDIYHRAASYLSESQLSKGTVYDLGNNNILLQVKGGLNGKTGIFEYILNRTGQVTHQLFKEGGVINGIPN</sequence>